<dbReference type="RefSeq" id="WP_092629621.1">
    <property type="nucleotide sequence ID" value="NZ_FNQT01000001.1"/>
</dbReference>
<organism evidence="2 3">
    <name type="scientific">Haloplanus vescus</name>
    <dbReference type="NCBI Taxonomy" id="555874"/>
    <lineage>
        <taxon>Archaea</taxon>
        <taxon>Methanobacteriati</taxon>
        <taxon>Methanobacteriota</taxon>
        <taxon>Stenosarchaea group</taxon>
        <taxon>Halobacteria</taxon>
        <taxon>Halobacteriales</taxon>
        <taxon>Haloferacaceae</taxon>
        <taxon>Haloplanus</taxon>
    </lineage>
</organism>
<dbReference type="AlphaFoldDB" id="A0A1H3VLT1"/>
<keyword evidence="1" id="KW-1133">Transmembrane helix</keyword>
<feature type="transmembrane region" description="Helical" evidence="1">
    <location>
        <begin position="62"/>
        <end position="83"/>
    </location>
</feature>
<gene>
    <name evidence="2" type="ORF">SAMN04488065_0028</name>
</gene>
<dbReference type="STRING" id="555874.SAMN04488065_0028"/>
<dbReference type="EMBL" id="FNQT01000001">
    <property type="protein sequence ID" value="SDZ75088.1"/>
    <property type="molecule type" value="Genomic_DNA"/>
</dbReference>
<evidence type="ECO:0000313" key="3">
    <source>
        <dbReference type="Proteomes" id="UP000236755"/>
    </source>
</evidence>
<evidence type="ECO:0000256" key="1">
    <source>
        <dbReference type="SAM" id="Phobius"/>
    </source>
</evidence>
<keyword evidence="3" id="KW-1185">Reference proteome</keyword>
<proteinExistence type="predicted"/>
<dbReference type="InterPro" id="IPR007404">
    <property type="entry name" value="YdjM-like"/>
</dbReference>
<dbReference type="Proteomes" id="UP000236755">
    <property type="component" value="Unassembled WGS sequence"/>
</dbReference>
<feature type="transmembrane region" description="Helical" evidence="1">
    <location>
        <begin position="138"/>
        <end position="159"/>
    </location>
</feature>
<feature type="transmembrane region" description="Helical" evidence="1">
    <location>
        <begin position="90"/>
        <end position="108"/>
    </location>
</feature>
<protein>
    <submittedName>
        <fullName evidence="2">Inner membrane protein</fullName>
    </submittedName>
</protein>
<keyword evidence="1" id="KW-0812">Transmembrane</keyword>
<name>A0A1H3VLT1_9EURY</name>
<accession>A0A1H3VLT1</accession>
<reference evidence="2 3" key="1">
    <citation type="submission" date="2016-10" db="EMBL/GenBank/DDBJ databases">
        <authorList>
            <person name="de Groot N.N."/>
        </authorList>
    </citation>
    <scope>NUCLEOTIDE SEQUENCE [LARGE SCALE GENOMIC DNA]</scope>
    <source>
        <strain evidence="2 3">CGMCC 1.8712</strain>
    </source>
</reference>
<keyword evidence="1" id="KW-0472">Membrane</keyword>
<evidence type="ECO:0000313" key="2">
    <source>
        <dbReference type="EMBL" id="SDZ75088.1"/>
    </source>
</evidence>
<dbReference type="Pfam" id="PF04307">
    <property type="entry name" value="YdjM"/>
    <property type="match status" value="1"/>
</dbReference>
<sequence length="162" mass="16609">MYRRGHWGVSLLVFAPVGFALVSFGRPTLAVAGGAAMLWLSTVPDWDHRLPLISHRGPTHTLAFALLVGLVGAGLGAGVAEVIPGSRSTLVAFGFGIGALGILAHLLADALTPAGVPLLWPLSGRDFSVYLTRADNTIANYALLAVGVCATAVAAVLAARMA</sequence>
<dbReference type="OrthoDB" id="118042at2157"/>